<dbReference type="InterPro" id="IPR036515">
    <property type="entry name" value="Transposase_17_sf"/>
</dbReference>
<dbReference type="GO" id="GO:0006313">
    <property type="term" value="P:DNA transposition"/>
    <property type="evidence" value="ECO:0007669"/>
    <property type="project" value="InterPro"/>
</dbReference>
<reference evidence="2" key="1">
    <citation type="submission" date="2023-01" db="EMBL/GenBank/DDBJ databases">
        <title>Comparative genomic analysis of cold water coral derived Sulfitobacter faviae: insights into their metabolism and habitat adaptation.</title>
        <authorList>
            <person name="Guo Y."/>
            <person name="Lin S."/>
            <person name="Huang Z."/>
            <person name="Tang K."/>
            <person name="Wang X."/>
        </authorList>
    </citation>
    <scope>NUCLEOTIDE SEQUENCE</scope>
    <source>
        <strain evidence="2">SCSIO W_1865</strain>
    </source>
</reference>
<dbReference type="SUPFAM" id="SSF143422">
    <property type="entry name" value="Transposase IS200-like"/>
    <property type="match status" value="1"/>
</dbReference>
<dbReference type="InterPro" id="IPR002686">
    <property type="entry name" value="Transposase_17"/>
</dbReference>
<evidence type="ECO:0000313" key="3">
    <source>
        <dbReference type="Proteomes" id="UP001210770"/>
    </source>
</evidence>
<gene>
    <name evidence="2" type="ORF">PL336_03030</name>
</gene>
<dbReference type="PANTHER" id="PTHR36966:SF1">
    <property type="entry name" value="REP-ASSOCIATED TYROSINE TRANSPOSASE"/>
    <property type="match status" value="1"/>
</dbReference>
<accession>A0AAX3LQI1</accession>
<dbReference type="GO" id="GO:0004803">
    <property type="term" value="F:transposase activity"/>
    <property type="evidence" value="ECO:0007669"/>
    <property type="project" value="InterPro"/>
</dbReference>
<dbReference type="AlphaFoldDB" id="A0AAX3LQI1"/>
<sequence>MSSYRRPRIAGATIFSTVNLADRLSDILVRHVDFLRTAIRQTKAERPFRIDAFVVLPDHLHCVWTLPPGDCDYSLRWRLIKARFSRVLPKGATRSSHDRRGERGLWQRRFWEHHIRDRRDFDAHVGYCWNNPVKHGYVENPEDWPLSSIHRNAAP</sequence>
<organism evidence="2 3">
    <name type="scientific">Sulfitobacter faviae</name>
    <dbReference type="NCBI Taxonomy" id="1775881"/>
    <lineage>
        <taxon>Bacteria</taxon>
        <taxon>Pseudomonadati</taxon>
        <taxon>Pseudomonadota</taxon>
        <taxon>Alphaproteobacteria</taxon>
        <taxon>Rhodobacterales</taxon>
        <taxon>Roseobacteraceae</taxon>
        <taxon>Sulfitobacter</taxon>
    </lineage>
</organism>
<feature type="domain" description="Transposase IS200-like" evidence="1">
    <location>
        <begin position="9"/>
        <end position="131"/>
    </location>
</feature>
<dbReference type="InterPro" id="IPR052715">
    <property type="entry name" value="RAYT_transposase"/>
</dbReference>
<dbReference type="NCBIfam" id="NF047646">
    <property type="entry name" value="REP_Tyr_transpos"/>
    <property type="match status" value="1"/>
</dbReference>
<name>A0AAX3LQI1_9RHOB</name>
<evidence type="ECO:0000259" key="1">
    <source>
        <dbReference type="SMART" id="SM01321"/>
    </source>
</evidence>
<dbReference type="GO" id="GO:0043565">
    <property type="term" value="F:sequence-specific DNA binding"/>
    <property type="evidence" value="ECO:0007669"/>
    <property type="project" value="TreeGrafter"/>
</dbReference>
<evidence type="ECO:0000313" key="2">
    <source>
        <dbReference type="EMBL" id="WCE70830.1"/>
    </source>
</evidence>
<protein>
    <submittedName>
        <fullName evidence="2">Transposase</fullName>
    </submittedName>
</protein>
<dbReference type="Gene3D" id="3.30.70.1290">
    <property type="entry name" value="Transposase IS200-like"/>
    <property type="match status" value="1"/>
</dbReference>
<dbReference type="PANTHER" id="PTHR36966">
    <property type="entry name" value="REP-ASSOCIATED TYROSINE TRANSPOSASE"/>
    <property type="match status" value="1"/>
</dbReference>
<dbReference type="SMART" id="SM01321">
    <property type="entry name" value="Y1_Tnp"/>
    <property type="match status" value="1"/>
</dbReference>
<dbReference type="Proteomes" id="UP001210770">
    <property type="component" value="Chromosome"/>
</dbReference>
<proteinExistence type="predicted"/>
<dbReference type="RefSeq" id="WP_271689041.1">
    <property type="nucleotide sequence ID" value="NZ_CP116423.1"/>
</dbReference>
<dbReference type="EMBL" id="CP116423">
    <property type="protein sequence ID" value="WCE70830.1"/>
    <property type="molecule type" value="Genomic_DNA"/>
</dbReference>